<dbReference type="EMBL" id="CM055739">
    <property type="protein sequence ID" value="KAJ8004330.1"/>
    <property type="molecule type" value="Genomic_DNA"/>
</dbReference>
<organism evidence="1 2">
    <name type="scientific">Dallia pectoralis</name>
    <name type="common">Alaska blackfish</name>
    <dbReference type="NCBI Taxonomy" id="75939"/>
    <lineage>
        <taxon>Eukaryota</taxon>
        <taxon>Metazoa</taxon>
        <taxon>Chordata</taxon>
        <taxon>Craniata</taxon>
        <taxon>Vertebrata</taxon>
        <taxon>Euteleostomi</taxon>
        <taxon>Actinopterygii</taxon>
        <taxon>Neopterygii</taxon>
        <taxon>Teleostei</taxon>
        <taxon>Protacanthopterygii</taxon>
        <taxon>Esociformes</taxon>
        <taxon>Umbridae</taxon>
        <taxon>Dallia</taxon>
    </lineage>
</organism>
<sequence length="105" mass="11567">MPHYIKLPKGDDLQEVTEGFARDGISRSVEELLIGVISPSLLQRITTQSILTAKGGTRFCSRVSWIIGFASPTSMLDGQGVFMMRGYSGVPMCSHSQREGSFFHQ</sequence>
<protein>
    <submittedName>
        <fullName evidence="1">Uncharacterized protein</fullName>
    </submittedName>
</protein>
<comment type="caution">
    <text evidence="1">The sequence shown here is derived from an EMBL/GenBank/DDBJ whole genome shotgun (WGS) entry which is preliminary data.</text>
</comment>
<evidence type="ECO:0000313" key="1">
    <source>
        <dbReference type="EMBL" id="KAJ8004330.1"/>
    </source>
</evidence>
<evidence type="ECO:0000313" key="2">
    <source>
        <dbReference type="Proteomes" id="UP001157502"/>
    </source>
</evidence>
<accession>A0ACC2GLL8</accession>
<proteinExistence type="predicted"/>
<name>A0ACC2GLL8_DALPE</name>
<gene>
    <name evidence="1" type="ORF">DPEC_G00158000</name>
</gene>
<dbReference type="Proteomes" id="UP001157502">
    <property type="component" value="Chromosome 12"/>
</dbReference>
<keyword evidence="2" id="KW-1185">Reference proteome</keyword>
<reference evidence="1" key="1">
    <citation type="submission" date="2021-05" db="EMBL/GenBank/DDBJ databases">
        <authorList>
            <person name="Pan Q."/>
            <person name="Jouanno E."/>
            <person name="Zahm M."/>
            <person name="Klopp C."/>
            <person name="Cabau C."/>
            <person name="Louis A."/>
            <person name="Berthelot C."/>
            <person name="Parey E."/>
            <person name="Roest Crollius H."/>
            <person name="Montfort J."/>
            <person name="Robinson-Rechavi M."/>
            <person name="Bouchez O."/>
            <person name="Lampietro C."/>
            <person name="Lopez Roques C."/>
            <person name="Donnadieu C."/>
            <person name="Postlethwait J."/>
            <person name="Bobe J."/>
            <person name="Dillon D."/>
            <person name="Chandos A."/>
            <person name="von Hippel F."/>
            <person name="Guiguen Y."/>
        </authorList>
    </citation>
    <scope>NUCLEOTIDE SEQUENCE</scope>
    <source>
        <strain evidence="1">YG-Jan2019</strain>
    </source>
</reference>